<comment type="subcellular location">
    <subcellularLocation>
        <location evidence="1">Cell membrane</location>
        <topology evidence="1">Multi-pass membrane protein</topology>
    </subcellularLocation>
</comment>
<dbReference type="PROSITE" id="PS51012">
    <property type="entry name" value="ABC_TM2"/>
    <property type="match status" value="1"/>
</dbReference>
<dbReference type="RefSeq" id="WP_119530348.1">
    <property type="nucleotide sequence ID" value="NZ_JBHSSP010000009.1"/>
</dbReference>
<evidence type="ECO:0000256" key="7">
    <source>
        <dbReference type="ARBA" id="ARBA00023136"/>
    </source>
</evidence>
<comment type="caution">
    <text evidence="10">The sequence shown here is derived from an EMBL/GenBank/DDBJ whole genome shotgun (WGS) entry which is preliminary data.</text>
</comment>
<evidence type="ECO:0000256" key="2">
    <source>
        <dbReference type="ARBA" id="ARBA00007783"/>
    </source>
</evidence>
<feature type="transmembrane region" description="Helical" evidence="8">
    <location>
        <begin position="219"/>
        <end position="242"/>
    </location>
</feature>
<evidence type="ECO:0000256" key="8">
    <source>
        <dbReference type="SAM" id="Phobius"/>
    </source>
</evidence>
<dbReference type="Pfam" id="PF12698">
    <property type="entry name" value="ABC2_membrane_3"/>
    <property type="match status" value="1"/>
</dbReference>
<keyword evidence="11" id="KW-1185">Reference proteome</keyword>
<evidence type="ECO:0000313" key="11">
    <source>
        <dbReference type="Proteomes" id="UP000265916"/>
    </source>
</evidence>
<evidence type="ECO:0000256" key="1">
    <source>
        <dbReference type="ARBA" id="ARBA00004651"/>
    </source>
</evidence>
<dbReference type="GO" id="GO:0005886">
    <property type="term" value="C:plasma membrane"/>
    <property type="evidence" value="ECO:0007669"/>
    <property type="project" value="UniProtKB-SubCell"/>
</dbReference>
<sequence>MLRWLKNVGYLTVKELRSLFSDFVLIVLIIHLFSLALYIIASMPTTEMKNGSVGVVDNDKSALTYQLQDALIKPTFKQVESISVEQIDQNMDKGKYTFVIVFPPNFEADTLKGLKPQIQLLIDATAMTQASVGASYISQIFNQEIAQALHTNAVNSPVEIVTNVLYNPNYYSDWLMSTMQIVGSSTLLILLLVGAAVIRERERGTIEHLLVMPVSSSEIACAKIFANSLVILVVSTLSLIFMVKMVFGLPVAMLQIPLFMVGAVFFLFAISALGILLAIIAPTMPQFALLCIPAYMVMYLLSGSTAPVDNMPELARFFSQFLPTTIYGSFIQYVVFRGAGIHIVWLHLVKLAALGAVFLTITLVQFKTMLSRQG</sequence>
<keyword evidence="3" id="KW-0813">Transport</keyword>
<reference evidence="10 11" key="1">
    <citation type="submission" date="2017-08" db="EMBL/GenBank/DDBJ databases">
        <title>Reclassification of Bisgaard taxon 37 and 44.</title>
        <authorList>
            <person name="Christensen H."/>
        </authorList>
    </citation>
    <scope>NUCLEOTIDE SEQUENCE [LARGE SCALE GENOMIC DNA]</scope>
    <source>
        <strain evidence="10 11">111</strain>
    </source>
</reference>
<feature type="transmembrane region" description="Helical" evidence="8">
    <location>
        <begin position="287"/>
        <end position="305"/>
    </location>
</feature>
<evidence type="ECO:0000259" key="9">
    <source>
        <dbReference type="PROSITE" id="PS51012"/>
    </source>
</evidence>
<dbReference type="Proteomes" id="UP000265916">
    <property type="component" value="Unassembled WGS sequence"/>
</dbReference>
<feature type="transmembrane region" description="Helical" evidence="8">
    <location>
        <begin position="317"/>
        <end position="336"/>
    </location>
</feature>
<gene>
    <name evidence="10" type="ORF">CKF58_02055</name>
</gene>
<evidence type="ECO:0000256" key="6">
    <source>
        <dbReference type="ARBA" id="ARBA00022989"/>
    </source>
</evidence>
<feature type="transmembrane region" description="Helical" evidence="8">
    <location>
        <begin position="343"/>
        <end position="366"/>
    </location>
</feature>
<feature type="domain" description="ABC transmembrane type-2" evidence="9">
    <location>
        <begin position="134"/>
        <end position="369"/>
    </location>
</feature>
<dbReference type="InterPro" id="IPR047817">
    <property type="entry name" value="ABC2_TM_bact-type"/>
</dbReference>
<dbReference type="InterPro" id="IPR051449">
    <property type="entry name" value="ABC-2_transporter_component"/>
</dbReference>
<evidence type="ECO:0000256" key="5">
    <source>
        <dbReference type="ARBA" id="ARBA00022692"/>
    </source>
</evidence>
<accession>A0A3A1YPN8</accession>
<keyword evidence="4" id="KW-1003">Cell membrane</keyword>
<dbReference type="EMBL" id="NRJG01000031">
    <property type="protein sequence ID" value="RIY39466.1"/>
    <property type="molecule type" value="Genomic_DNA"/>
</dbReference>
<protein>
    <submittedName>
        <fullName evidence="10">ABC transporter permease</fullName>
    </submittedName>
</protein>
<organism evidence="10 11">
    <name type="scientific">Psittacicella hinzii</name>
    <dbReference type="NCBI Taxonomy" id="2028575"/>
    <lineage>
        <taxon>Bacteria</taxon>
        <taxon>Pseudomonadati</taxon>
        <taxon>Pseudomonadota</taxon>
        <taxon>Gammaproteobacteria</taxon>
        <taxon>Pasteurellales</taxon>
        <taxon>Psittacicellaceae</taxon>
        <taxon>Psittacicella</taxon>
    </lineage>
</organism>
<dbReference type="PANTHER" id="PTHR30294:SF47">
    <property type="entry name" value="INNER MEMBRANE TRANSPORT PERMEASE YHHJ"/>
    <property type="match status" value="1"/>
</dbReference>
<name>A0A3A1YPN8_9GAMM</name>
<dbReference type="InterPro" id="IPR013525">
    <property type="entry name" value="ABC2_TM"/>
</dbReference>
<evidence type="ECO:0000256" key="4">
    <source>
        <dbReference type="ARBA" id="ARBA00022475"/>
    </source>
</evidence>
<keyword evidence="6 8" id="KW-1133">Transmembrane helix</keyword>
<evidence type="ECO:0000313" key="10">
    <source>
        <dbReference type="EMBL" id="RIY39466.1"/>
    </source>
</evidence>
<dbReference type="Gene3D" id="3.40.1710.10">
    <property type="entry name" value="abc type-2 transporter like domain"/>
    <property type="match status" value="1"/>
</dbReference>
<dbReference type="OrthoDB" id="9808686at2"/>
<keyword evidence="7 8" id="KW-0472">Membrane</keyword>
<feature type="transmembrane region" description="Helical" evidence="8">
    <location>
        <begin position="254"/>
        <end position="280"/>
    </location>
</feature>
<comment type="similarity">
    <text evidence="2">Belongs to the ABC-2 integral membrane protein family.</text>
</comment>
<dbReference type="GO" id="GO:0140359">
    <property type="term" value="F:ABC-type transporter activity"/>
    <property type="evidence" value="ECO:0007669"/>
    <property type="project" value="InterPro"/>
</dbReference>
<keyword evidence="5 8" id="KW-0812">Transmembrane</keyword>
<dbReference type="AlphaFoldDB" id="A0A3A1YPN8"/>
<feature type="transmembrane region" description="Helical" evidence="8">
    <location>
        <begin position="20"/>
        <end position="41"/>
    </location>
</feature>
<proteinExistence type="inferred from homology"/>
<evidence type="ECO:0000256" key="3">
    <source>
        <dbReference type="ARBA" id="ARBA00022448"/>
    </source>
</evidence>
<feature type="transmembrane region" description="Helical" evidence="8">
    <location>
        <begin position="174"/>
        <end position="198"/>
    </location>
</feature>
<dbReference type="PANTHER" id="PTHR30294">
    <property type="entry name" value="MEMBRANE COMPONENT OF ABC TRANSPORTER YHHJ-RELATED"/>
    <property type="match status" value="1"/>
</dbReference>